<proteinExistence type="predicted"/>
<dbReference type="Proteomes" id="UP000004095">
    <property type="component" value="Unassembled WGS sequence"/>
</dbReference>
<organism evidence="1 2">
    <name type="scientific">Microscilla marina ATCC 23134</name>
    <dbReference type="NCBI Taxonomy" id="313606"/>
    <lineage>
        <taxon>Bacteria</taxon>
        <taxon>Pseudomonadati</taxon>
        <taxon>Bacteroidota</taxon>
        <taxon>Cytophagia</taxon>
        <taxon>Cytophagales</taxon>
        <taxon>Microscillaceae</taxon>
        <taxon>Microscilla</taxon>
    </lineage>
</organism>
<name>A1ZC03_MICM2</name>
<evidence type="ECO:0000313" key="1">
    <source>
        <dbReference type="EMBL" id="EAY31805.1"/>
    </source>
</evidence>
<dbReference type="AlphaFoldDB" id="A1ZC03"/>
<comment type="caution">
    <text evidence="1">The sequence shown here is derived from an EMBL/GenBank/DDBJ whole genome shotgun (WGS) entry which is preliminary data.</text>
</comment>
<dbReference type="OrthoDB" id="1494671at2"/>
<dbReference type="RefSeq" id="WP_002692492.1">
    <property type="nucleotide sequence ID" value="NZ_AAWS01000001.1"/>
</dbReference>
<reference evidence="1 2" key="1">
    <citation type="submission" date="2007-01" db="EMBL/GenBank/DDBJ databases">
        <authorList>
            <person name="Haygood M."/>
            <person name="Podell S."/>
            <person name="Anderson C."/>
            <person name="Hopkinson B."/>
            <person name="Roe K."/>
            <person name="Barbeau K."/>
            <person name="Gaasterland T."/>
            <person name="Ferriera S."/>
            <person name="Johnson J."/>
            <person name="Kravitz S."/>
            <person name="Beeson K."/>
            <person name="Sutton G."/>
            <person name="Rogers Y.-H."/>
            <person name="Friedman R."/>
            <person name="Frazier M."/>
            <person name="Venter J.C."/>
        </authorList>
    </citation>
    <scope>NUCLEOTIDE SEQUENCE [LARGE SCALE GENOMIC DNA]</scope>
    <source>
        <strain evidence="1 2">ATCC 23134</strain>
    </source>
</reference>
<accession>A1ZC03</accession>
<keyword evidence="2" id="KW-1185">Reference proteome</keyword>
<gene>
    <name evidence="1" type="ORF">M23134_01834</name>
</gene>
<protein>
    <submittedName>
        <fullName evidence="1">Uncharacterized protein</fullName>
    </submittedName>
</protein>
<dbReference type="EMBL" id="AAWS01000001">
    <property type="protein sequence ID" value="EAY31805.1"/>
    <property type="molecule type" value="Genomic_DNA"/>
</dbReference>
<evidence type="ECO:0000313" key="2">
    <source>
        <dbReference type="Proteomes" id="UP000004095"/>
    </source>
</evidence>
<sequence>MNYQHLFSIAVLHNYFSGSSEAVPAINQYLTLSPTPECAQLIKQYRLKLHSAPGKLYLSSPVRDEAQKTFLPPANVTFDFYIKVQHPAFFYFTDTQSLQGTAPRFVVDGANPELSLENDEATAVDLFNIPEQRGSDTSFFLQNKPTASPTFGVIGLDPVPTPAYDADLNKITFDTSPVTYETGQAFQLSYPIAPQWPPNVFGLASITLDGSSLTFDKAYTITFSRKEQQWNYYIVAPNTLLPANLTITADADSESSWAFGSTTEILTGELYDRLKGLYPEAKIFNIASTAALPYQSKAKKGIKLQQDSETIVNNLPNPAPQNEGVGILNIYS</sequence>